<dbReference type="InterPro" id="IPR023198">
    <property type="entry name" value="PGP-like_dom2"/>
</dbReference>
<comment type="pathway">
    <text evidence="2">Protein modification; protein sumoylation.</text>
</comment>
<feature type="region of interest" description="Disordered" evidence="11">
    <location>
        <begin position="902"/>
        <end position="956"/>
    </location>
</feature>
<evidence type="ECO:0000256" key="11">
    <source>
        <dbReference type="SAM" id="MobiDB-lite"/>
    </source>
</evidence>
<feature type="region of interest" description="Disordered" evidence="11">
    <location>
        <begin position="699"/>
        <end position="742"/>
    </location>
</feature>
<dbReference type="UniPathway" id="UPA00886"/>
<protein>
    <submittedName>
        <fullName evidence="14">Haloacid dehalogenase-like hydrolase domain-containing</fullName>
    </submittedName>
</protein>
<feature type="domain" description="SAP" evidence="12">
    <location>
        <begin position="13"/>
        <end position="47"/>
    </location>
</feature>
<dbReference type="InterPro" id="IPR011011">
    <property type="entry name" value="Znf_FYVE_PHD"/>
</dbReference>
<evidence type="ECO:0000313" key="15">
    <source>
        <dbReference type="Proteomes" id="UP000239649"/>
    </source>
</evidence>
<dbReference type="InterPro" id="IPR006439">
    <property type="entry name" value="HAD-SF_hydro_IA"/>
</dbReference>
<feature type="compositionally biased region" description="Acidic residues" evidence="11">
    <location>
        <begin position="578"/>
        <end position="591"/>
    </location>
</feature>
<dbReference type="InterPro" id="IPR019786">
    <property type="entry name" value="Zinc_finger_PHD-type_CS"/>
</dbReference>
<keyword evidence="5" id="KW-0479">Metal-binding</keyword>
<dbReference type="Pfam" id="PF00702">
    <property type="entry name" value="Hydrolase"/>
    <property type="match status" value="1"/>
</dbReference>
<evidence type="ECO:0000256" key="3">
    <source>
        <dbReference type="ARBA" id="ARBA00005383"/>
    </source>
</evidence>
<dbReference type="SUPFAM" id="SSF57903">
    <property type="entry name" value="FYVE/PHD zinc finger"/>
    <property type="match status" value="1"/>
</dbReference>
<dbReference type="PANTHER" id="PTHR47108">
    <property type="entry name" value="5-AMINO-6-(5-PHOSPHO-D-RIBITYLAMINO)URACIL PHOSPHATASE, CHLOROPLASTIC"/>
    <property type="match status" value="1"/>
</dbReference>
<evidence type="ECO:0000256" key="10">
    <source>
        <dbReference type="PROSITE-ProRule" id="PRU00452"/>
    </source>
</evidence>
<dbReference type="GO" id="GO:0008270">
    <property type="term" value="F:zinc ion binding"/>
    <property type="evidence" value="ECO:0007669"/>
    <property type="project" value="UniProtKB-KW"/>
</dbReference>
<dbReference type="Gene3D" id="1.10.150.240">
    <property type="entry name" value="Putative phosphatase, domain 2"/>
    <property type="match status" value="1"/>
</dbReference>
<dbReference type="NCBIfam" id="TIGR01509">
    <property type="entry name" value="HAD-SF-IA-v3"/>
    <property type="match status" value="1"/>
</dbReference>
<evidence type="ECO:0000256" key="6">
    <source>
        <dbReference type="ARBA" id="ARBA00022771"/>
    </source>
</evidence>
<dbReference type="GO" id="GO:0016740">
    <property type="term" value="F:transferase activity"/>
    <property type="evidence" value="ECO:0007669"/>
    <property type="project" value="UniProtKB-KW"/>
</dbReference>
<evidence type="ECO:0000313" key="14">
    <source>
        <dbReference type="EMBL" id="PSC74750.1"/>
    </source>
</evidence>
<dbReference type="PROSITE" id="PS51044">
    <property type="entry name" value="ZF_SP_RING"/>
    <property type="match status" value="1"/>
</dbReference>
<accession>A0A2P6VL11</accession>
<dbReference type="EMBL" id="LHPF02000004">
    <property type="protein sequence ID" value="PSC74750.1"/>
    <property type="molecule type" value="Genomic_DNA"/>
</dbReference>
<dbReference type="InterPro" id="IPR023214">
    <property type="entry name" value="HAD_sf"/>
</dbReference>
<dbReference type="PROSITE" id="PS50800">
    <property type="entry name" value="SAP"/>
    <property type="match status" value="1"/>
</dbReference>
<dbReference type="Pfam" id="PF00628">
    <property type="entry name" value="PHD"/>
    <property type="match status" value="1"/>
</dbReference>
<feature type="compositionally biased region" description="Low complexity" evidence="11">
    <location>
        <begin position="147"/>
        <end position="171"/>
    </location>
</feature>
<feature type="domain" description="SP-RING-type" evidence="13">
    <location>
        <begin position="409"/>
        <end position="490"/>
    </location>
</feature>
<gene>
    <name evidence="14" type="ORF">C2E20_2291</name>
</gene>
<keyword evidence="7" id="KW-0833">Ubl conjugation pathway</keyword>
<evidence type="ECO:0000256" key="8">
    <source>
        <dbReference type="ARBA" id="ARBA00022833"/>
    </source>
</evidence>
<dbReference type="PROSITE" id="PS01359">
    <property type="entry name" value="ZF_PHD_1"/>
    <property type="match status" value="1"/>
</dbReference>
<evidence type="ECO:0000259" key="13">
    <source>
        <dbReference type="PROSITE" id="PS51044"/>
    </source>
</evidence>
<dbReference type="Gene3D" id="3.30.40.10">
    <property type="entry name" value="Zinc/RING finger domain, C3HC4 (zinc finger)"/>
    <property type="match status" value="2"/>
</dbReference>
<dbReference type="InterPro" id="IPR004181">
    <property type="entry name" value="Znf_MIZ"/>
</dbReference>
<feature type="compositionally biased region" description="Low complexity" evidence="11">
    <location>
        <begin position="700"/>
        <end position="742"/>
    </location>
</feature>
<dbReference type="CDD" id="cd07505">
    <property type="entry name" value="HAD_BPGM-like"/>
    <property type="match status" value="1"/>
</dbReference>
<evidence type="ECO:0000256" key="4">
    <source>
        <dbReference type="ARBA" id="ARBA00022679"/>
    </source>
</evidence>
<keyword evidence="15" id="KW-1185">Reference proteome</keyword>
<feature type="region of interest" description="Disordered" evidence="11">
    <location>
        <begin position="146"/>
        <end position="171"/>
    </location>
</feature>
<evidence type="ECO:0000256" key="5">
    <source>
        <dbReference type="ARBA" id="ARBA00022723"/>
    </source>
</evidence>
<dbReference type="InterPro" id="IPR001965">
    <property type="entry name" value="Znf_PHD"/>
</dbReference>
<dbReference type="STRING" id="554055.A0A2P6VL11"/>
<dbReference type="GO" id="GO:0005634">
    <property type="term" value="C:nucleus"/>
    <property type="evidence" value="ECO:0007669"/>
    <property type="project" value="UniProtKB-SubCell"/>
</dbReference>
<evidence type="ECO:0000256" key="7">
    <source>
        <dbReference type="ARBA" id="ARBA00022786"/>
    </source>
</evidence>
<evidence type="ECO:0000256" key="1">
    <source>
        <dbReference type="ARBA" id="ARBA00004123"/>
    </source>
</evidence>
<proteinExistence type="inferred from homology"/>
<keyword evidence="6 10" id="KW-0863">Zinc-finger</keyword>
<sequence length="1224" mass="129474">MSAAAAATLRSEILAFRVAELQHVAERLGLKKAGRKDELRSRIFAYFGELDPSSTVAAALGRSGLPRAPREQWRIEQGAKVVHDVYCRMTGLPAGVPSDQSAHSSLLVPPGASSAFQNAVAYMQAASVQAQAQYAVQMAGGGSYRHQQYAQPPAASQQQQQQAPVPAPAPAAAAYPRRNVRCFCGLAAERGSMVQCQGRGCGAWQHSECVAVDPADQKAAKAFLCEQCRARLADPFWAVTEQVLPSARLRAQAGRAPLLTTGGMQEVQSAERVFYLNQQQLEGVHSDPENHRVQAGCLLVGDEVALRYHWPKHVDLKVNNISHRPYGRAHNAKMGINQRDDAASIGTMVVRGRNSLSVSAADGGTWVLSLQLAQRRSTEEVKGLMTPAETLDAAVARVKRQVGGGSGDSDDDLLISHQVVSLKDPMSGQRMQVPARFADASGLQAFDLDSFLSMAARNRKWQDPDTLANSSVEQLQIDSYMLRVLECLRGSPAVTDVEISAEGRWRPDGVACDYFDVTADPASVAAALAAATGAAAAAAGGGGAAGVKAEPEAAAGGAANGRDSAGGSGGAAAAGEELVVEDDSEEEDEAEELRKAAEAVRRASSAALDALTGQKRKQAEAEVIDLCDTDSDDDVPLARRPPPPEQPAAPQQRQHATGGGGAGGSSSSAPPAQQRPPAAAPAASPLRIRLPMRGRLLPTQQAPSQQAHRQQQHQQQQQYGGPAIPQAQAYGGPAYGGPAYQPHGGMPPPYGAGFMPASHMLPGQVPQAGMPGQPGFMSYGVAPGGGGYGPPGQAGVPAGMPLPVPAAAQQQQQMQEQMADLIGGPYDHMDGEAAAIIVTMAALALGQRLSQGVPTRAPLLRQPSPLGRPALAFRPSAPQAWLARRGERLAAAALQEVAPPPWEYGDGGIFADPEAEPGEYGYGSSPRGPPSPSSSSSSTATGLRPLPRDVEGVADDASLGNPLQRMERLGTAWFGTVFELDGVCIEYECGDGGRSWQALAAEEGKSPPPLWALKKARGMKNEQVVTEVFNWTRNPVEARRLAQRREAILGELLGRRKPMVPPGVEQLMDILQRNSSPLALVSSAPEARVLPALEQAGLSPRFDAIVTADDVYRGKPDPEGYLYAAQKMQRPPVRCVVIGSTNLSIEAAHEVGMKCVALAGRQPVYELAAADLVVRDLSQLSFVNLKQLFAAEEYVSRQDDEYEAQTEMEEDSDGPVVTTQVMDW</sequence>
<name>A0A2P6VL11_9CHLO</name>
<dbReference type="Proteomes" id="UP000239649">
    <property type="component" value="Unassembled WGS sequence"/>
</dbReference>
<dbReference type="InterPro" id="IPR003034">
    <property type="entry name" value="SAP_dom"/>
</dbReference>
<comment type="similarity">
    <text evidence="3">Belongs to the PIAS family.</text>
</comment>
<dbReference type="OrthoDB" id="28127at2759"/>
<dbReference type="InterPro" id="IPR013083">
    <property type="entry name" value="Znf_RING/FYVE/PHD"/>
</dbReference>
<dbReference type="GO" id="GO:0016787">
    <property type="term" value="F:hydrolase activity"/>
    <property type="evidence" value="ECO:0007669"/>
    <property type="project" value="UniProtKB-KW"/>
</dbReference>
<dbReference type="AlphaFoldDB" id="A0A2P6VL11"/>
<keyword evidence="4" id="KW-0808">Transferase</keyword>
<dbReference type="GO" id="GO:0016925">
    <property type="term" value="P:protein sumoylation"/>
    <property type="evidence" value="ECO:0007669"/>
    <property type="project" value="UniProtKB-UniPathway"/>
</dbReference>
<organism evidence="14 15">
    <name type="scientific">Micractinium conductrix</name>
    <dbReference type="NCBI Taxonomy" id="554055"/>
    <lineage>
        <taxon>Eukaryota</taxon>
        <taxon>Viridiplantae</taxon>
        <taxon>Chlorophyta</taxon>
        <taxon>core chlorophytes</taxon>
        <taxon>Trebouxiophyceae</taxon>
        <taxon>Chlorellales</taxon>
        <taxon>Chlorellaceae</taxon>
        <taxon>Chlorella clade</taxon>
        <taxon>Micractinium</taxon>
    </lineage>
</organism>
<feature type="region of interest" description="Disordered" evidence="11">
    <location>
        <begin position="556"/>
        <end position="598"/>
    </location>
</feature>
<evidence type="ECO:0000256" key="2">
    <source>
        <dbReference type="ARBA" id="ARBA00004718"/>
    </source>
</evidence>
<dbReference type="InterPro" id="IPR019787">
    <property type="entry name" value="Znf_PHD-finger"/>
</dbReference>
<dbReference type="SUPFAM" id="SSF68906">
    <property type="entry name" value="SAP domain"/>
    <property type="match status" value="1"/>
</dbReference>
<keyword evidence="9" id="KW-0539">Nucleus</keyword>
<evidence type="ECO:0000259" key="12">
    <source>
        <dbReference type="PROSITE" id="PS50800"/>
    </source>
</evidence>
<dbReference type="SMART" id="SM00249">
    <property type="entry name" value="PHD"/>
    <property type="match status" value="1"/>
</dbReference>
<dbReference type="PANTHER" id="PTHR47108:SF1">
    <property type="entry name" value="5-AMINO-6-(5-PHOSPHO-D-RIBITYLAMINO)URACIL PHOSPHATASE, CHLOROPLASTIC"/>
    <property type="match status" value="1"/>
</dbReference>
<evidence type="ECO:0000256" key="9">
    <source>
        <dbReference type="ARBA" id="ARBA00023242"/>
    </source>
</evidence>
<dbReference type="Gene3D" id="3.40.50.1000">
    <property type="entry name" value="HAD superfamily/HAD-like"/>
    <property type="match status" value="1"/>
</dbReference>
<keyword evidence="8" id="KW-0862">Zinc</keyword>
<dbReference type="InterPro" id="IPR036361">
    <property type="entry name" value="SAP_dom_sf"/>
</dbReference>
<comment type="caution">
    <text evidence="14">The sequence shown here is derived from an EMBL/GenBank/DDBJ whole genome shotgun (WGS) entry which is preliminary data.</text>
</comment>
<dbReference type="InterPro" id="IPR036412">
    <property type="entry name" value="HAD-like_sf"/>
</dbReference>
<reference evidence="14 15" key="1">
    <citation type="journal article" date="2018" name="Plant J.">
        <title>Genome sequences of Chlorella sorokiniana UTEX 1602 and Micractinium conductrix SAG 241.80: implications to maltose excretion by a green alga.</title>
        <authorList>
            <person name="Arriola M.B."/>
            <person name="Velmurugan N."/>
            <person name="Zhang Y."/>
            <person name="Plunkett M.H."/>
            <person name="Hondzo H."/>
            <person name="Barney B.M."/>
        </authorList>
    </citation>
    <scope>NUCLEOTIDE SEQUENCE [LARGE SCALE GENOMIC DNA]</scope>
    <source>
        <strain evidence="14 15">SAG 241.80</strain>
    </source>
</reference>
<dbReference type="SMART" id="SM00513">
    <property type="entry name" value="SAP"/>
    <property type="match status" value="1"/>
</dbReference>
<feature type="compositionally biased region" description="Low complexity" evidence="11">
    <location>
        <begin position="665"/>
        <end position="683"/>
    </location>
</feature>
<feature type="region of interest" description="Disordered" evidence="11">
    <location>
        <begin position="629"/>
        <end position="683"/>
    </location>
</feature>
<comment type="subcellular location">
    <subcellularLocation>
        <location evidence="1">Nucleus</location>
    </subcellularLocation>
</comment>
<dbReference type="SUPFAM" id="SSF56784">
    <property type="entry name" value="HAD-like"/>
    <property type="match status" value="1"/>
</dbReference>